<name>A0A2U1LX28_ARTAN</name>
<keyword evidence="2" id="KW-1185">Reference proteome</keyword>
<dbReference type="PANTHER" id="PTHR32278:SF15">
    <property type="entry name" value="F-BOX PROTEIN PP2-B13-RELATED"/>
    <property type="match status" value="1"/>
</dbReference>
<dbReference type="GO" id="GO:0016301">
    <property type="term" value="F:kinase activity"/>
    <property type="evidence" value="ECO:0007669"/>
    <property type="project" value="UniProtKB-KW"/>
</dbReference>
<dbReference type="InterPro" id="IPR029055">
    <property type="entry name" value="Ntn_hydrolases_N"/>
</dbReference>
<proteinExistence type="predicted"/>
<dbReference type="Proteomes" id="UP000245207">
    <property type="component" value="Unassembled WGS sequence"/>
</dbReference>
<keyword evidence="1" id="KW-0808">Transferase</keyword>
<evidence type="ECO:0000313" key="1">
    <source>
        <dbReference type="EMBL" id="PWA53576.1"/>
    </source>
</evidence>
<organism evidence="1 2">
    <name type="scientific">Artemisia annua</name>
    <name type="common">Sweet wormwood</name>
    <dbReference type="NCBI Taxonomy" id="35608"/>
    <lineage>
        <taxon>Eukaryota</taxon>
        <taxon>Viridiplantae</taxon>
        <taxon>Streptophyta</taxon>
        <taxon>Embryophyta</taxon>
        <taxon>Tracheophyta</taxon>
        <taxon>Spermatophyta</taxon>
        <taxon>Magnoliopsida</taxon>
        <taxon>eudicotyledons</taxon>
        <taxon>Gunneridae</taxon>
        <taxon>Pentapetalae</taxon>
        <taxon>asterids</taxon>
        <taxon>campanulids</taxon>
        <taxon>Asterales</taxon>
        <taxon>Asteraceae</taxon>
        <taxon>Asteroideae</taxon>
        <taxon>Anthemideae</taxon>
        <taxon>Artemisiinae</taxon>
        <taxon>Artemisia</taxon>
    </lineage>
</organism>
<keyword evidence="1" id="KW-0418">Kinase</keyword>
<accession>A0A2U1LX28</accession>
<gene>
    <name evidence="1" type="ORF">CTI12_AA388030</name>
</gene>
<reference evidence="1 2" key="1">
    <citation type="journal article" date="2018" name="Mol. Plant">
        <title>The genome of Artemisia annua provides insight into the evolution of Asteraceae family and artemisinin biosynthesis.</title>
        <authorList>
            <person name="Shen Q."/>
            <person name="Zhang L."/>
            <person name="Liao Z."/>
            <person name="Wang S."/>
            <person name="Yan T."/>
            <person name="Shi P."/>
            <person name="Liu M."/>
            <person name="Fu X."/>
            <person name="Pan Q."/>
            <person name="Wang Y."/>
            <person name="Lv Z."/>
            <person name="Lu X."/>
            <person name="Zhang F."/>
            <person name="Jiang W."/>
            <person name="Ma Y."/>
            <person name="Chen M."/>
            <person name="Hao X."/>
            <person name="Li L."/>
            <person name="Tang Y."/>
            <person name="Lv G."/>
            <person name="Zhou Y."/>
            <person name="Sun X."/>
            <person name="Brodelius P.E."/>
            <person name="Rose J.K.C."/>
            <person name="Tang K."/>
        </authorList>
    </citation>
    <scope>NUCLEOTIDE SEQUENCE [LARGE SCALE GENOMIC DNA]</scope>
    <source>
        <strain evidence="2">cv. Huhao1</strain>
        <tissue evidence="1">Leaf</tissue>
    </source>
</reference>
<comment type="caution">
    <text evidence="1">The sequence shown here is derived from an EMBL/GenBank/DDBJ whole genome shotgun (WGS) entry which is preliminary data.</text>
</comment>
<dbReference type="PANTHER" id="PTHR32278">
    <property type="entry name" value="F-BOX DOMAIN-CONTAINING PROTEIN"/>
    <property type="match status" value="1"/>
</dbReference>
<protein>
    <submittedName>
        <fullName evidence="1">Serine/threonine-protein kinase, active site protein</fullName>
    </submittedName>
</protein>
<dbReference type="EMBL" id="PKPP01007368">
    <property type="protein sequence ID" value="PWA53576.1"/>
    <property type="molecule type" value="Genomic_DNA"/>
</dbReference>
<dbReference type="AlphaFoldDB" id="A0A2U1LX28"/>
<dbReference type="OrthoDB" id="1745877at2759"/>
<evidence type="ECO:0000313" key="2">
    <source>
        <dbReference type="Proteomes" id="UP000245207"/>
    </source>
</evidence>
<dbReference type="InterPro" id="IPR025886">
    <property type="entry name" value="PP2-like"/>
</dbReference>
<dbReference type="Pfam" id="PF14299">
    <property type="entry name" value="PP2"/>
    <property type="match status" value="2"/>
</dbReference>
<sequence length="516" mass="60259">MVEPLPSPWWICHGGTLAVTMVDLGTLVTSHGRRVHRCVYVYKMVEMQGFDTQMCDGFIRFDIRFLYRLFVHRFNRLMFFVIYLPMYGRSSPDPKIVKNINVYGLQHRGQEGAGIMTATLDGILKCVTSVGLVFETLDRNESDRFVRQFFSLGSNWENNEMISARKFSFKNSGLYKWRTTPESRFSKVAKIYTIWNLKMNIKIRTQFLSPGVNYGVHLVFKFCGPRKFSSKSLYVNLTYNMGNETLHTYFATRRDEDWMMVELGRFLNHEGNMEFKPLRLYLRAFRNTIVKERASMLKALSSELFTMQVNNEEIVKITEVQQVLKSNTDMDQVQQLATGSTEFSKRSANDDESGKALLLNEVNEKKHLMLSVKEVLYDSSKVKCVKLFHLKPSQEPRFQEVIELLPRQVFSLKCKIQSQMLLPDTDYMCYLVFKLSEKCHGLHCPVKDLVDLRAIEFVRYYLYTITLRLISANTRNSLYDSVDLRAIEFVLPLHYYLKTISANTRNSLYVRLLLLE</sequence>
<dbReference type="Gene3D" id="3.60.20.10">
    <property type="entry name" value="Glutamine Phosphoribosylpyrophosphate, subunit 1, domain 1"/>
    <property type="match status" value="1"/>
</dbReference>